<comment type="subunit">
    <text evidence="9">Component of the mitochondrial ribosome large subunit (39S) which comprises a 16S rRNA and about 50 distinct proteins.</text>
</comment>
<reference evidence="11" key="1">
    <citation type="submission" date="2005-10" db="EMBL/GenBank/DDBJ databases">
        <authorList>
            <person name="Loftus B.J."/>
            <person name="Nene V.M."/>
            <person name="Hannick L.I."/>
            <person name="Bidwell S."/>
            <person name="Haas B."/>
            <person name="Amedeo P."/>
            <person name="Orvis J."/>
            <person name="Wortman J.R."/>
            <person name="White O.R."/>
            <person name="Salzberg S."/>
            <person name="Shumway M."/>
            <person name="Koo H."/>
            <person name="Zhao Y."/>
            <person name="Holmes M."/>
            <person name="Miller J."/>
            <person name="Schatz M."/>
            <person name="Pop M."/>
            <person name="Pai G."/>
            <person name="Utterback T."/>
            <person name="Rogers Y.-H."/>
            <person name="Kravitz S."/>
            <person name="Fraser C.M."/>
        </authorList>
    </citation>
    <scope>NUCLEOTIDE SEQUENCE</scope>
    <source>
        <strain evidence="11">Liverpool</strain>
    </source>
</reference>
<dbReference type="AlphaFoldDB" id="Q17MC9"/>
<accession>Q17MC9</accession>
<evidence type="ECO:0000256" key="8">
    <source>
        <dbReference type="ARBA" id="ARBA00035506"/>
    </source>
</evidence>
<dbReference type="PANTHER" id="PTHR13501:SF8">
    <property type="entry name" value="LARGE RIBOSOMAL SUBUNIT PROTEIN UL22M"/>
    <property type="match status" value="1"/>
</dbReference>
<dbReference type="Pfam" id="PF00237">
    <property type="entry name" value="Ribosomal_L22"/>
    <property type="match status" value="1"/>
</dbReference>
<dbReference type="EMBL" id="CH477207">
    <property type="protein sequence ID" value="EAT47820.1"/>
    <property type="molecule type" value="Genomic_DNA"/>
</dbReference>
<dbReference type="OMA" id="HKVIRQM"/>
<dbReference type="Proteomes" id="UP000682892">
    <property type="component" value="Unassembled WGS sequence"/>
</dbReference>
<evidence type="ECO:0000256" key="1">
    <source>
        <dbReference type="ARBA" id="ARBA00004173"/>
    </source>
</evidence>
<comment type="subcellular location">
    <subcellularLocation>
        <location evidence="1">Mitochondrion</location>
    </subcellularLocation>
</comment>
<evidence type="ECO:0000256" key="2">
    <source>
        <dbReference type="ARBA" id="ARBA00009451"/>
    </source>
</evidence>
<comment type="similarity">
    <text evidence="2 10">Belongs to the universal ribosomal protein uL22 family.</text>
</comment>
<dbReference type="Gene3D" id="3.90.470.10">
    <property type="entry name" value="Ribosomal protein L22/L17"/>
    <property type="match status" value="1"/>
</dbReference>
<evidence type="ECO:0000256" key="6">
    <source>
        <dbReference type="ARBA" id="ARBA00023274"/>
    </source>
</evidence>
<dbReference type="CDD" id="cd00336">
    <property type="entry name" value="Ribosomal_L22"/>
    <property type="match status" value="1"/>
</dbReference>
<dbReference type="FunFam" id="3.90.470.10:FF:000009">
    <property type="entry name" value="39S ribosomal protein L22, mitochondrial"/>
    <property type="match status" value="1"/>
</dbReference>
<dbReference type="InterPro" id="IPR036394">
    <property type="entry name" value="Ribosomal_uL22_sf"/>
</dbReference>
<dbReference type="HOGENOM" id="CLU_922010_0_0_1"/>
<gene>
    <name evidence="11" type="ORF">AaeL_AAEL001066</name>
</gene>
<evidence type="ECO:0000256" key="5">
    <source>
        <dbReference type="ARBA" id="ARBA00023128"/>
    </source>
</evidence>
<organism evidence="11 12">
    <name type="scientific">Aedes aegypti</name>
    <name type="common">Yellowfever mosquito</name>
    <name type="synonym">Culex aegypti</name>
    <dbReference type="NCBI Taxonomy" id="7159"/>
    <lineage>
        <taxon>Eukaryota</taxon>
        <taxon>Metazoa</taxon>
        <taxon>Ecdysozoa</taxon>
        <taxon>Arthropoda</taxon>
        <taxon>Hexapoda</taxon>
        <taxon>Insecta</taxon>
        <taxon>Pterygota</taxon>
        <taxon>Neoptera</taxon>
        <taxon>Endopterygota</taxon>
        <taxon>Diptera</taxon>
        <taxon>Nematocera</taxon>
        <taxon>Culicoidea</taxon>
        <taxon>Culicidae</taxon>
        <taxon>Culicinae</taxon>
        <taxon>Aedini</taxon>
        <taxon>Aedes</taxon>
        <taxon>Stegomyia</taxon>
    </lineage>
</organism>
<dbReference type="eggNOG" id="KOG1711">
    <property type="taxonomic scope" value="Eukaryota"/>
</dbReference>
<dbReference type="PANTHER" id="PTHR13501">
    <property type="entry name" value="CHLOROPLAST 50S RIBOSOMAL PROTEIN L22-RELATED"/>
    <property type="match status" value="1"/>
</dbReference>
<name>Q17MC9_AEDAE</name>
<dbReference type="STRING" id="7159.Q17MC9"/>
<dbReference type="VEuPathDB" id="VectorBase:AAEL001439"/>
<keyword evidence="3" id="KW-0809">Transit peptide</keyword>
<evidence type="ECO:0000313" key="11">
    <source>
        <dbReference type="EMBL" id="EAT47820.1"/>
    </source>
</evidence>
<evidence type="ECO:0000313" key="12">
    <source>
        <dbReference type="Proteomes" id="UP000682892"/>
    </source>
</evidence>
<reference evidence="11" key="2">
    <citation type="journal article" date="2007" name="Science">
        <title>Genome sequence of Aedes aegypti, a major arbovirus vector.</title>
        <authorList>
            <person name="Nene V."/>
            <person name="Wortman J.R."/>
            <person name="Lawson D."/>
            <person name="Haas B."/>
            <person name="Kodira C."/>
            <person name="Tu Z.J."/>
            <person name="Loftus B."/>
            <person name="Xi Z."/>
            <person name="Megy K."/>
            <person name="Grabherr M."/>
            <person name="Ren Q."/>
            <person name="Zdobnov E.M."/>
            <person name="Lobo N.F."/>
            <person name="Campbell K.S."/>
            <person name="Brown S.E."/>
            <person name="Bonaldo M.F."/>
            <person name="Zhu J."/>
            <person name="Sinkins S.P."/>
            <person name="Hogenkamp D.G."/>
            <person name="Amedeo P."/>
            <person name="Arensburger P."/>
            <person name="Atkinson P.W."/>
            <person name="Bidwell S."/>
            <person name="Biedler J."/>
            <person name="Birney E."/>
            <person name="Bruggner R.V."/>
            <person name="Costas J."/>
            <person name="Coy M.R."/>
            <person name="Crabtree J."/>
            <person name="Crawford M."/>
            <person name="Debruyn B."/>
            <person name="Decaprio D."/>
            <person name="Eiglmeier K."/>
            <person name="Eisenstadt E."/>
            <person name="El-Dorry H."/>
            <person name="Gelbart W.M."/>
            <person name="Gomes S.L."/>
            <person name="Hammond M."/>
            <person name="Hannick L.I."/>
            <person name="Hogan J.R."/>
            <person name="Holmes M.H."/>
            <person name="Jaffe D."/>
            <person name="Johnston J.S."/>
            <person name="Kennedy R.C."/>
            <person name="Koo H."/>
            <person name="Kravitz S."/>
            <person name="Kriventseva E.V."/>
            <person name="Kulp D."/>
            <person name="Labutti K."/>
            <person name="Lee E."/>
            <person name="Li S."/>
            <person name="Lovin D.D."/>
            <person name="Mao C."/>
            <person name="Mauceli E."/>
            <person name="Menck C.F."/>
            <person name="Miller J.R."/>
            <person name="Montgomery P."/>
            <person name="Mori A."/>
            <person name="Nascimento A.L."/>
            <person name="Naveira H.F."/>
            <person name="Nusbaum C."/>
            <person name="O'leary S."/>
            <person name="Orvis J."/>
            <person name="Pertea M."/>
            <person name="Quesneville H."/>
            <person name="Reidenbach K.R."/>
            <person name="Rogers Y.H."/>
            <person name="Roth C.W."/>
            <person name="Schneider J.R."/>
            <person name="Schatz M."/>
            <person name="Shumway M."/>
            <person name="Stanke M."/>
            <person name="Stinson E.O."/>
            <person name="Tubio J.M."/>
            <person name="Vanzee J.P."/>
            <person name="Verjovski-Almeida S."/>
            <person name="Werner D."/>
            <person name="White O."/>
            <person name="Wyder S."/>
            <person name="Zeng Q."/>
            <person name="Zhao Q."/>
            <person name="Zhao Y."/>
            <person name="Hill C.A."/>
            <person name="Raikhel A.S."/>
            <person name="Soares M.B."/>
            <person name="Knudson D.L."/>
            <person name="Lee N.H."/>
            <person name="Galagan J."/>
            <person name="Salzberg S.L."/>
            <person name="Paulsen I.T."/>
            <person name="Dimopoulos G."/>
            <person name="Collins F.H."/>
            <person name="Birren B."/>
            <person name="Fraser-Liggett C.M."/>
            <person name="Severson D.W."/>
        </authorList>
    </citation>
    <scope>NUCLEOTIDE SEQUENCE [LARGE SCALE GENOMIC DNA]</scope>
    <source>
        <strain evidence="11">Liverpool</strain>
    </source>
</reference>
<proteinExistence type="inferred from homology"/>
<evidence type="ECO:0000256" key="10">
    <source>
        <dbReference type="RuleBase" id="RU004005"/>
    </source>
</evidence>
<dbReference type="SUPFAM" id="SSF54843">
    <property type="entry name" value="Ribosomal protein L22"/>
    <property type="match status" value="1"/>
</dbReference>
<dbReference type="InterPro" id="IPR047867">
    <property type="entry name" value="Ribosomal_uL22_bac/org-type"/>
</dbReference>
<keyword evidence="5" id="KW-0496">Mitochondrion</keyword>
<evidence type="ECO:0000256" key="4">
    <source>
        <dbReference type="ARBA" id="ARBA00022980"/>
    </source>
</evidence>
<dbReference type="InterPro" id="IPR001063">
    <property type="entry name" value="Ribosomal_uL22"/>
</dbReference>
<dbReference type="GO" id="GO:0003735">
    <property type="term" value="F:structural constituent of ribosome"/>
    <property type="evidence" value="ECO:0007669"/>
    <property type="project" value="InterPro"/>
</dbReference>
<dbReference type="GO" id="GO:0005762">
    <property type="term" value="C:mitochondrial large ribosomal subunit"/>
    <property type="evidence" value="ECO:0007669"/>
    <property type="project" value="TreeGrafter"/>
</dbReference>
<dbReference type="PaxDb" id="7159-AAEL001066-PA"/>
<dbReference type="GO" id="GO:0006412">
    <property type="term" value="P:translation"/>
    <property type="evidence" value="ECO:0007669"/>
    <property type="project" value="InterPro"/>
</dbReference>
<protein>
    <recommendedName>
        <fullName evidence="7">Large ribosomal subunit protein uL22m</fullName>
    </recommendedName>
    <alternativeName>
        <fullName evidence="8">39S ribosomal protein L22, mitochondrial</fullName>
    </alternativeName>
</protein>
<sequence>MLQPTKNNDPSSSWKDPSKSIPALKSLILLFFLLLQNCRKMKNNQNKQLSKYRIHNRRFQRSTAILVKNSVFSVEKPDSKARTDVPPVAQPGPAGHQQLNRLVPALTALPATSTNQFHTSSTLSKKWNGHSTGPKRWLEYNKIIYPPQEAEEKPRPAFVCHQKTNIKYSPKKMWYIASFVRGMSVDEAIKQLSFIDKKGATTVKEAILEAVELAVKRHNVEFRSNLWVAESFCGKGRVFKGFRRHGRGRFGEVEYKHSHYFVRLEEGSPPDNYYPGQEQKSGDQMLQEWLESMRKRKVIHSL</sequence>
<reference evidence="11" key="3">
    <citation type="submission" date="2012-09" db="EMBL/GenBank/DDBJ databases">
        <authorList>
            <consortium name="VectorBase"/>
        </authorList>
    </citation>
    <scope>NUCLEOTIDE SEQUENCE</scope>
    <source>
        <strain evidence="11">Liverpool</strain>
    </source>
</reference>
<dbReference type="PhylomeDB" id="Q17MC9"/>
<evidence type="ECO:0000256" key="9">
    <source>
        <dbReference type="ARBA" id="ARBA00038782"/>
    </source>
</evidence>
<keyword evidence="6 10" id="KW-0687">Ribonucleoprotein</keyword>
<keyword evidence="4 10" id="KW-0689">Ribosomal protein</keyword>
<evidence type="ECO:0000256" key="3">
    <source>
        <dbReference type="ARBA" id="ARBA00022946"/>
    </source>
</evidence>
<evidence type="ECO:0000256" key="7">
    <source>
        <dbReference type="ARBA" id="ARBA00035286"/>
    </source>
</evidence>